<evidence type="ECO:0000256" key="7">
    <source>
        <dbReference type="ARBA" id="ARBA00022795"/>
    </source>
</evidence>
<organism evidence="12 13">
    <name type="scientific">Clostridium cellulovorans (strain ATCC 35296 / DSM 3052 / OCM 3 / 743B)</name>
    <dbReference type="NCBI Taxonomy" id="573061"/>
    <lineage>
        <taxon>Bacteria</taxon>
        <taxon>Bacillati</taxon>
        <taxon>Bacillota</taxon>
        <taxon>Clostridia</taxon>
        <taxon>Eubacteriales</taxon>
        <taxon>Clostridiaceae</taxon>
        <taxon>Clostridium</taxon>
    </lineage>
</organism>
<keyword evidence="9" id="KW-0472">Membrane</keyword>
<dbReference type="STRING" id="573061.Clocel_1718"/>
<dbReference type="KEGG" id="ccb:Clocel_1718"/>
<dbReference type="OrthoDB" id="1707704at2"/>
<evidence type="ECO:0000256" key="6">
    <source>
        <dbReference type="ARBA" id="ARBA00022500"/>
    </source>
</evidence>
<dbReference type="AlphaFoldDB" id="D9SKG6"/>
<evidence type="ECO:0000313" key="12">
    <source>
        <dbReference type="EMBL" id="ADL51462.1"/>
    </source>
</evidence>
<dbReference type="InterPro" id="IPR053716">
    <property type="entry name" value="Flag_assembly_chemotaxis_eff"/>
</dbReference>
<keyword evidence="4" id="KW-0813">Transport</keyword>
<keyword evidence="6" id="KW-0145">Chemotaxis</keyword>
<feature type="coiled-coil region" evidence="11">
    <location>
        <begin position="26"/>
        <end position="53"/>
    </location>
</feature>
<dbReference type="GO" id="GO:0044781">
    <property type="term" value="P:bacterial-type flagellum organization"/>
    <property type="evidence" value="ECO:0007669"/>
    <property type="project" value="UniProtKB-KW"/>
</dbReference>
<dbReference type="HOGENOM" id="CLU_139638_5_1_9"/>
<dbReference type="RefSeq" id="WP_010077326.1">
    <property type="nucleotide sequence ID" value="NC_014393.1"/>
</dbReference>
<keyword evidence="12" id="KW-0282">Flagellum</keyword>
<dbReference type="GO" id="GO:0071973">
    <property type="term" value="P:bacterial-type flagellum-dependent cell motility"/>
    <property type="evidence" value="ECO:0007669"/>
    <property type="project" value="InterPro"/>
</dbReference>
<evidence type="ECO:0000256" key="2">
    <source>
        <dbReference type="ARBA" id="ARBA00010004"/>
    </source>
</evidence>
<reference evidence="12 13" key="1">
    <citation type="submission" date="2010-08" db="EMBL/GenBank/DDBJ databases">
        <title>Complete sequence of Clostridium cellulovorans 743B.</title>
        <authorList>
            <consortium name="US DOE Joint Genome Institute"/>
            <person name="Lucas S."/>
            <person name="Copeland A."/>
            <person name="Lapidus A."/>
            <person name="Cheng J.-F."/>
            <person name="Bruce D."/>
            <person name="Goodwin L."/>
            <person name="Pitluck S."/>
            <person name="Chertkov O."/>
            <person name="Detter J.C."/>
            <person name="Han C."/>
            <person name="Tapia R."/>
            <person name="Land M."/>
            <person name="Hauser L."/>
            <person name="Chang Y.-J."/>
            <person name="Jeffries C."/>
            <person name="Kyrpides N."/>
            <person name="Ivanova N."/>
            <person name="Mikhailova N."/>
            <person name="Hemme C.L."/>
            <person name="Woyke T."/>
        </authorList>
    </citation>
    <scope>NUCLEOTIDE SEQUENCE [LARGE SCALE GENOMIC DNA]</scope>
    <source>
        <strain evidence="13">ATCC 35296 / DSM 3052 / OCM 3 / 743B</strain>
    </source>
</reference>
<protein>
    <recommendedName>
        <fullName evidence="3">Flagellar FliJ protein</fullName>
    </recommendedName>
</protein>
<dbReference type="GO" id="GO:0005886">
    <property type="term" value="C:plasma membrane"/>
    <property type="evidence" value="ECO:0007669"/>
    <property type="project" value="UniProtKB-SubCell"/>
</dbReference>
<dbReference type="InterPro" id="IPR012823">
    <property type="entry name" value="Flagell_FliJ"/>
</dbReference>
<accession>D9SKG6</accession>
<keyword evidence="10" id="KW-1006">Bacterial flagellum protein export</keyword>
<keyword evidence="8" id="KW-0653">Protein transport</keyword>
<dbReference type="NCBIfam" id="TIGR02473">
    <property type="entry name" value="flagell_FliJ"/>
    <property type="match status" value="1"/>
</dbReference>
<proteinExistence type="inferred from homology"/>
<comment type="subcellular location">
    <subcellularLocation>
        <location evidence="1">Cell membrane</location>
        <topology evidence="1">Peripheral membrane protein</topology>
        <orientation evidence="1">Cytoplasmic side</orientation>
    </subcellularLocation>
</comment>
<dbReference type="Gene3D" id="1.10.287.1700">
    <property type="match status" value="1"/>
</dbReference>
<evidence type="ECO:0000256" key="4">
    <source>
        <dbReference type="ARBA" id="ARBA00022448"/>
    </source>
</evidence>
<keyword evidence="5" id="KW-1003">Cell membrane</keyword>
<evidence type="ECO:0000256" key="11">
    <source>
        <dbReference type="SAM" id="Coils"/>
    </source>
</evidence>
<gene>
    <name evidence="12" type="ordered locus">Clocel_1718</name>
</gene>
<dbReference type="eggNOG" id="COG2882">
    <property type="taxonomic scope" value="Bacteria"/>
</dbReference>
<name>D9SKG6_CLOC7</name>
<evidence type="ECO:0000256" key="1">
    <source>
        <dbReference type="ARBA" id="ARBA00004413"/>
    </source>
</evidence>
<evidence type="ECO:0000256" key="9">
    <source>
        <dbReference type="ARBA" id="ARBA00023136"/>
    </source>
</evidence>
<dbReference type="GO" id="GO:0006935">
    <property type="term" value="P:chemotaxis"/>
    <property type="evidence" value="ECO:0007669"/>
    <property type="project" value="UniProtKB-KW"/>
</dbReference>
<dbReference type="GO" id="GO:0009288">
    <property type="term" value="C:bacterial-type flagellum"/>
    <property type="evidence" value="ECO:0007669"/>
    <property type="project" value="InterPro"/>
</dbReference>
<evidence type="ECO:0000313" key="13">
    <source>
        <dbReference type="Proteomes" id="UP000002730"/>
    </source>
</evidence>
<evidence type="ECO:0000256" key="10">
    <source>
        <dbReference type="ARBA" id="ARBA00023225"/>
    </source>
</evidence>
<keyword evidence="12" id="KW-0969">Cilium</keyword>
<evidence type="ECO:0000256" key="8">
    <source>
        <dbReference type="ARBA" id="ARBA00022927"/>
    </source>
</evidence>
<dbReference type="Pfam" id="PF02050">
    <property type="entry name" value="FliJ"/>
    <property type="match status" value="1"/>
</dbReference>
<dbReference type="Proteomes" id="UP000002730">
    <property type="component" value="Chromosome"/>
</dbReference>
<evidence type="ECO:0000256" key="5">
    <source>
        <dbReference type="ARBA" id="ARBA00022475"/>
    </source>
</evidence>
<keyword evidence="13" id="KW-1185">Reference proteome</keyword>
<dbReference type="EMBL" id="CP002160">
    <property type="protein sequence ID" value="ADL51462.1"/>
    <property type="molecule type" value="Genomic_DNA"/>
</dbReference>
<evidence type="ECO:0000256" key="3">
    <source>
        <dbReference type="ARBA" id="ARBA00020392"/>
    </source>
</evidence>
<comment type="similarity">
    <text evidence="2">Belongs to the FliJ family.</text>
</comment>
<sequence>MDMFRFKLQKLLDIREEKEEQSKIEFKNAMDDCKKSEEKLTNLKDNYLKYSSRRINGSALEQKQLYNYLNAVSFSIDAANEEVVRKQNFVEHKRKELLVKQREKKTVQVLKDKQKEAFVKEIEYKEQQTNDEFALYGFIRNLKGGEI</sequence>
<keyword evidence="11" id="KW-0175">Coiled coil</keyword>
<keyword evidence="7" id="KW-1005">Bacterial flagellum biogenesis</keyword>
<keyword evidence="12" id="KW-0966">Cell projection</keyword>
<dbReference type="GO" id="GO:0015031">
    <property type="term" value="P:protein transport"/>
    <property type="evidence" value="ECO:0007669"/>
    <property type="project" value="UniProtKB-KW"/>
</dbReference>